<protein>
    <submittedName>
        <fullName evidence="2">Uncharacterized protein</fullName>
    </submittedName>
</protein>
<feature type="compositionally biased region" description="Basic and acidic residues" evidence="1">
    <location>
        <begin position="87"/>
        <end position="97"/>
    </location>
</feature>
<proteinExistence type="predicted"/>
<sequence length="97" mass="10568">MCFTKHPNYLSKAWGILGKVLVKKTRKPDKSALRVWGTVLDKPKAQNLVALPAPPSTPPVKLCPDSGEGTQELSNPSPRITSPVAPIRKDTRDQVAK</sequence>
<keyword evidence="3" id="KW-1185">Reference proteome</keyword>
<feature type="compositionally biased region" description="Polar residues" evidence="1">
    <location>
        <begin position="68"/>
        <end position="80"/>
    </location>
</feature>
<gene>
    <name evidence="2" type="ORF">PIB30_092337</name>
</gene>
<evidence type="ECO:0000256" key="1">
    <source>
        <dbReference type="SAM" id="MobiDB-lite"/>
    </source>
</evidence>
<feature type="region of interest" description="Disordered" evidence="1">
    <location>
        <begin position="49"/>
        <end position="97"/>
    </location>
</feature>
<organism evidence="2 3">
    <name type="scientific">Stylosanthes scabra</name>
    <dbReference type="NCBI Taxonomy" id="79078"/>
    <lineage>
        <taxon>Eukaryota</taxon>
        <taxon>Viridiplantae</taxon>
        <taxon>Streptophyta</taxon>
        <taxon>Embryophyta</taxon>
        <taxon>Tracheophyta</taxon>
        <taxon>Spermatophyta</taxon>
        <taxon>Magnoliopsida</taxon>
        <taxon>eudicotyledons</taxon>
        <taxon>Gunneridae</taxon>
        <taxon>Pentapetalae</taxon>
        <taxon>rosids</taxon>
        <taxon>fabids</taxon>
        <taxon>Fabales</taxon>
        <taxon>Fabaceae</taxon>
        <taxon>Papilionoideae</taxon>
        <taxon>50 kb inversion clade</taxon>
        <taxon>dalbergioids sensu lato</taxon>
        <taxon>Dalbergieae</taxon>
        <taxon>Pterocarpus clade</taxon>
        <taxon>Stylosanthes</taxon>
    </lineage>
</organism>
<reference evidence="2 3" key="1">
    <citation type="journal article" date="2023" name="Plants (Basel)">
        <title>Bridging the Gap: Combining Genomics and Transcriptomics Approaches to Understand Stylosanthes scabra, an Orphan Legume from the Brazilian Caatinga.</title>
        <authorList>
            <person name="Ferreira-Neto J.R.C."/>
            <person name="da Silva M.D."/>
            <person name="Binneck E."/>
            <person name="de Melo N.F."/>
            <person name="da Silva R.H."/>
            <person name="de Melo A.L.T.M."/>
            <person name="Pandolfi V."/>
            <person name="Bustamante F.O."/>
            <person name="Brasileiro-Vidal A.C."/>
            <person name="Benko-Iseppon A.M."/>
        </authorList>
    </citation>
    <scope>NUCLEOTIDE SEQUENCE [LARGE SCALE GENOMIC DNA]</scope>
    <source>
        <tissue evidence="2">Leaves</tissue>
    </source>
</reference>
<name>A0ABU6UUA8_9FABA</name>
<dbReference type="Proteomes" id="UP001341840">
    <property type="component" value="Unassembled WGS sequence"/>
</dbReference>
<dbReference type="EMBL" id="JASCZI010122727">
    <property type="protein sequence ID" value="MED6164664.1"/>
    <property type="molecule type" value="Genomic_DNA"/>
</dbReference>
<accession>A0ABU6UUA8</accession>
<evidence type="ECO:0000313" key="2">
    <source>
        <dbReference type="EMBL" id="MED6164664.1"/>
    </source>
</evidence>
<evidence type="ECO:0000313" key="3">
    <source>
        <dbReference type="Proteomes" id="UP001341840"/>
    </source>
</evidence>
<comment type="caution">
    <text evidence="2">The sequence shown here is derived from an EMBL/GenBank/DDBJ whole genome shotgun (WGS) entry which is preliminary data.</text>
</comment>